<comment type="caution">
    <text evidence="5">The sequence shown here is derived from an EMBL/GenBank/DDBJ whole genome shotgun (WGS) entry which is preliminary data.</text>
</comment>
<dbReference type="EMBL" id="JAJOMB010000001">
    <property type="protein sequence ID" value="MCD5309666.1"/>
    <property type="molecule type" value="Genomic_DNA"/>
</dbReference>
<dbReference type="PANTHER" id="PTHR44942:SF4">
    <property type="entry name" value="METHYLTRANSFERASE TYPE 11 DOMAIN-CONTAINING PROTEIN"/>
    <property type="match status" value="1"/>
</dbReference>
<reference evidence="5" key="1">
    <citation type="submission" date="2021-11" db="EMBL/GenBank/DDBJ databases">
        <title>Streptomyces corallinus and Kineosporia corallina sp. nov., two new coral-derived marine actinobacteria.</title>
        <authorList>
            <person name="Buangrab K."/>
            <person name="Sutthacheep M."/>
            <person name="Yeemin T."/>
            <person name="Harunari E."/>
            <person name="Igarashi Y."/>
            <person name="Sripreechasak P."/>
            <person name="Kanchanasin P."/>
            <person name="Tanasupawat S."/>
            <person name="Phongsopitanun W."/>
        </authorList>
    </citation>
    <scope>NUCLEOTIDE SEQUENCE</scope>
    <source>
        <strain evidence="5">JCM 31032</strain>
    </source>
</reference>
<sequence length="259" mass="28941">MSWEEQRVSFGANATTYDSIRPDWPATTVHWLTATTDQRLDVIDLGAGTGKLTRTLVDLGHRVTAVEPSPGMYDVLVSAVPQATAVQAPAESIPLPDHSADVVTVAQAWHWFAQPEAALEVARVLRPGGLLAIAWHERDQDVPWVQELNELAKLPQWQAEERREAGAKGRVHAGDTQVVLPEPFEPVERTEFEYSLTLSPAQLAELASSWSYVDTHPQREQILGRIRELGERVATEQGTPQQLRLPHRTHCHRSRTRLL</sequence>
<name>A0A9X1NAD9_9ACTN</name>
<evidence type="ECO:0000313" key="6">
    <source>
        <dbReference type="Proteomes" id="UP001138997"/>
    </source>
</evidence>
<dbReference type="SUPFAM" id="SSF53335">
    <property type="entry name" value="S-adenosyl-L-methionine-dependent methyltransferases"/>
    <property type="match status" value="1"/>
</dbReference>
<dbReference type="GO" id="GO:0008757">
    <property type="term" value="F:S-adenosylmethionine-dependent methyltransferase activity"/>
    <property type="evidence" value="ECO:0007669"/>
    <property type="project" value="InterPro"/>
</dbReference>
<dbReference type="CDD" id="cd02440">
    <property type="entry name" value="AdoMet_MTases"/>
    <property type="match status" value="1"/>
</dbReference>
<evidence type="ECO:0000256" key="2">
    <source>
        <dbReference type="ARBA" id="ARBA00022603"/>
    </source>
</evidence>
<dbReference type="InterPro" id="IPR029063">
    <property type="entry name" value="SAM-dependent_MTases_sf"/>
</dbReference>
<evidence type="ECO:0000313" key="5">
    <source>
        <dbReference type="EMBL" id="MCD5309666.1"/>
    </source>
</evidence>
<dbReference type="Gene3D" id="3.40.50.150">
    <property type="entry name" value="Vaccinia Virus protein VP39"/>
    <property type="match status" value="1"/>
</dbReference>
<gene>
    <name evidence="5" type="ORF">LR394_02070</name>
</gene>
<evidence type="ECO:0000256" key="3">
    <source>
        <dbReference type="ARBA" id="ARBA00022679"/>
    </source>
</evidence>
<dbReference type="PANTHER" id="PTHR44942">
    <property type="entry name" value="METHYLTRANSF_11 DOMAIN-CONTAINING PROTEIN"/>
    <property type="match status" value="1"/>
</dbReference>
<dbReference type="Proteomes" id="UP001138997">
    <property type="component" value="Unassembled WGS sequence"/>
</dbReference>
<keyword evidence="2 5" id="KW-0489">Methyltransferase</keyword>
<keyword evidence="3" id="KW-0808">Transferase</keyword>
<evidence type="ECO:0000256" key="1">
    <source>
        <dbReference type="ARBA" id="ARBA00008361"/>
    </source>
</evidence>
<dbReference type="InterPro" id="IPR013216">
    <property type="entry name" value="Methyltransf_11"/>
</dbReference>
<protein>
    <submittedName>
        <fullName evidence="5">Class I SAM-dependent methyltransferase</fullName>
    </submittedName>
</protein>
<organism evidence="5 6">
    <name type="scientific">Kineosporia babensis</name>
    <dbReference type="NCBI Taxonomy" id="499548"/>
    <lineage>
        <taxon>Bacteria</taxon>
        <taxon>Bacillati</taxon>
        <taxon>Actinomycetota</taxon>
        <taxon>Actinomycetes</taxon>
        <taxon>Kineosporiales</taxon>
        <taxon>Kineosporiaceae</taxon>
        <taxon>Kineosporia</taxon>
    </lineage>
</organism>
<dbReference type="RefSeq" id="WP_231438588.1">
    <property type="nucleotide sequence ID" value="NZ_JAJOMB010000001.1"/>
</dbReference>
<dbReference type="AlphaFoldDB" id="A0A9X1NAD9"/>
<dbReference type="Pfam" id="PF08241">
    <property type="entry name" value="Methyltransf_11"/>
    <property type="match status" value="1"/>
</dbReference>
<evidence type="ECO:0000259" key="4">
    <source>
        <dbReference type="Pfam" id="PF08241"/>
    </source>
</evidence>
<dbReference type="GO" id="GO:0032259">
    <property type="term" value="P:methylation"/>
    <property type="evidence" value="ECO:0007669"/>
    <property type="project" value="UniProtKB-KW"/>
</dbReference>
<keyword evidence="6" id="KW-1185">Reference proteome</keyword>
<dbReference type="InterPro" id="IPR051052">
    <property type="entry name" value="Diverse_substrate_MTase"/>
</dbReference>
<comment type="similarity">
    <text evidence="1">Belongs to the methyltransferase superfamily.</text>
</comment>
<feature type="domain" description="Methyltransferase type 11" evidence="4">
    <location>
        <begin position="44"/>
        <end position="133"/>
    </location>
</feature>
<proteinExistence type="inferred from homology"/>
<accession>A0A9X1NAD9</accession>